<reference evidence="11" key="1">
    <citation type="submission" date="2016-10" db="EMBL/GenBank/DDBJ databases">
        <authorList>
            <person name="Varghese N."/>
            <person name="Submissions S."/>
        </authorList>
    </citation>
    <scope>NUCLEOTIDE SEQUENCE [LARGE SCALE GENOMIC DNA]</scope>
    <source>
        <strain evidence="11">DSM 11005</strain>
    </source>
</reference>
<keyword evidence="11" id="KW-1185">Reference proteome</keyword>
<protein>
    <recommendedName>
        <fullName evidence="4">Nicotinate-nucleotide--dimethylbenzimidazole phosphoribosyltransferase</fullName>
        <ecNumber evidence="3">2.4.2.21</ecNumber>
    </recommendedName>
    <alternativeName>
        <fullName evidence="8">N(1)-alpha-phosphoribosyltransferase</fullName>
    </alternativeName>
</protein>
<dbReference type="AlphaFoldDB" id="A0A1G6N7L3"/>
<dbReference type="OrthoDB" id="9781491at2"/>
<accession>A0A1G6N7L3</accession>
<dbReference type="PANTHER" id="PTHR43463">
    <property type="entry name" value="NICOTINATE-NUCLEOTIDE--DIMETHYLBENZIMIDAZOLE PHOSPHORIBOSYLTRANSFERASE"/>
    <property type="match status" value="1"/>
</dbReference>
<evidence type="ECO:0000256" key="1">
    <source>
        <dbReference type="ARBA" id="ARBA00005049"/>
    </source>
</evidence>
<comment type="pathway">
    <text evidence="1">Nucleoside biosynthesis; alpha-ribazole biosynthesis; alpha-ribazole from 5,6-dimethylbenzimidazole: step 1/2.</text>
</comment>
<dbReference type="UniPathway" id="UPA00061">
    <property type="reaction ID" value="UER00516"/>
</dbReference>
<evidence type="ECO:0000313" key="11">
    <source>
        <dbReference type="Proteomes" id="UP000198943"/>
    </source>
</evidence>
<keyword evidence="6 10" id="KW-0328">Glycosyltransferase</keyword>
<keyword evidence="5" id="KW-0169">Cobalamin biosynthesis</keyword>
<evidence type="ECO:0000256" key="9">
    <source>
        <dbReference type="ARBA" id="ARBA00047340"/>
    </source>
</evidence>
<evidence type="ECO:0000256" key="6">
    <source>
        <dbReference type="ARBA" id="ARBA00022676"/>
    </source>
</evidence>
<dbReference type="EMBL" id="FMYW01000012">
    <property type="protein sequence ID" value="SDC63256.1"/>
    <property type="molecule type" value="Genomic_DNA"/>
</dbReference>
<dbReference type="SUPFAM" id="SSF52733">
    <property type="entry name" value="Nicotinate mononucleotide:5,6-dimethylbenzimidazole phosphoribosyltransferase (CobT)"/>
    <property type="match status" value="1"/>
</dbReference>
<comment type="catalytic activity">
    <reaction evidence="9">
        <text>5,6-dimethylbenzimidazole + nicotinate beta-D-ribonucleotide = alpha-ribazole 5'-phosphate + nicotinate + H(+)</text>
        <dbReference type="Rhea" id="RHEA:11196"/>
        <dbReference type="ChEBI" id="CHEBI:15378"/>
        <dbReference type="ChEBI" id="CHEBI:15890"/>
        <dbReference type="ChEBI" id="CHEBI:32544"/>
        <dbReference type="ChEBI" id="CHEBI:57502"/>
        <dbReference type="ChEBI" id="CHEBI:57918"/>
        <dbReference type="EC" id="2.4.2.21"/>
    </reaction>
</comment>
<evidence type="ECO:0000313" key="10">
    <source>
        <dbReference type="EMBL" id="SDC63256.1"/>
    </source>
</evidence>
<comment type="similarity">
    <text evidence="2">Belongs to the CobT family.</text>
</comment>
<evidence type="ECO:0000256" key="2">
    <source>
        <dbReference type="ARBA" id="ARBA00007110"/>
    </source>
</evidence>
<gene>
    <name evidence="10" type="ORF">SAMN04487864_11232</name>
</gene>
<sequence length="291" mass="31599">MHIEELVTKIQPLSKEIIRAAQKRFDNLIKPVGSLAQLESMTARYAGIIGSSDKQLVTVPETRLLLLWGEAKHAAQIEAAMLQKKALSVYASHVDATVIPLLVIGETSYDLLEEGAMLAGEYIGEEKAGLICLGSCENELKPDWQDLLDEEDGLAFLDRLQCPVVAAMTGAILQAAGMRIPVMLDGVATCLAALAASMFSPFVLQYCFAGDESAEAGSGLLLDKLKLQAPLRLSLNHSEGVGALTCLRLFDAGIKAYTEMETFEEAGVHNEKEDYSLKVQEEKKNNKEDAE</sequence>
<dbReference type="PANTHER" id="PTHR43463:SF1">
    <property type="entry name" value="NICOTINATE-NUCLEOTIDE--DIMETHYLBENZIMIDAZOLE PHOSPHORIBOSYLTRANSFERASE"/>
    <property type="match status" value="1"/>
</dbReference>
<dbReference type="Gene3D" id="1.10.1610.10">
    <property type="match status" value="1"/>
</dbReference>
<organism evidence="10 11">
    <name type="scientific">Succiniclasticum ruminis</name>
    <dbReference type="NCBI Taxonomy" id="40841"/>
    <lineage>
        <taxon>Bacteria</taxon>
        <taxon>Bacillati</taxon>
        <taxon>Bacillota</taxon>
        <taxon>Negativicutes</taxon>
        <taxon>Acidaminococcales</taxon>
        <taxon>Acidaminococcaceae</taxon>
        <taxon>Succiniclasticum</taxon>
    </lineage>
</organism>
<dbReference type="RefSeq" id="WP_093730840.1">
    <property type="nucleotide sequence ID" value="NZ_FMYW01000012.1"/>
</dbReference>
<evidence type="ECO:0000256" key="8">
    <source>
        <dbReference type="ARBA" id="ARBA00030686"/>
    </source>
</evidence>
<evidence type="ECO:0000256" key="3">
    <source>
        <dbReference type="ARBA" id="ARBA00011991"/>
    </source>
</evidence>
<keyword evidence="7 10" id="KW-0808">Transferase</keyword>
<evidence type="ECO:0000256" key="4">
    <source>
        <dbReference type="ARBA" id="ARBA00015486"/>
    </source>
</evidence>
<dbReference type="Proteomes" id="UP000198943">
    <property type="component" value="Unassembled WGS sequence"/>
</dbReference>
<proteinExistence type="inferred from homology"/>
<dbReference type="InterPro" id="IPR003200">
    <property type="entry name" value="Nict_dMeBzImd_PRibTrfase"/>
</dbReference>
<dbReference type="EC" id="2.4.2.21" evidence="3"/>
<dbReference type="InterPro" id="IPR023195">
    <property type="entry name" value="Nict_dMeBzImd_PRibTrfase_N"/>
</dbReference>
<dbReference type="InterPro" id="IPR036087">
    <property type="entry name" value="Nict_dMeBzImd_PRibTrfase_sf"/>
</dbReference>
<dbReference type="Gene3D" id="3.40.50.10210">
    <property type="match status" value="1"/>
</dbReference>
<evidence type="ECO:0000256" key="7">
    <source>
        <dbReference type="ARBA" id="ARBA00022679"/>
    </source>
</evidence>
<name>A0A1G6N7L3_9FIRM</name>
<dbReference type="Pfam" id="PF02277">
    <property type="entry name" value="DBI_PRT"/>
    <property type="match status" value="2"/>
</dbReference>
<evidence type="ECO:0000256" key="5">
    <source>
        <dbReference type="ARBA" id="ARBA00022573"/>
    </source>
</evidence>
<dbReference type="GO" id="GO:0008939">
    <property type="term" value="F:nicotinate-nucleotide-dimethylbenzimidazole phosphoribosyltransferase activity"/>
    <property type="evidence" value="ECO:0007669"/>
    <property type="project" value="UniProtKB-EC"/>
</dbReference>
<dbReference type="GO" id="GO:0009236">
    <property type="term" value="P:cobalamin biosynthetic process"/>
    <property type="evidence" value="ECO:0007669"/>
    <property type="project" value="UniProtKB-KW"/>
</dbReference>